<evidence type="ECO:0000256" key="2">
    <source>
        <dbReference type="SAM" id="Phobius"/>
    </source>
</evidence>
<keyword evidence="4" id="KW-1185">Reference proteome</keyword>
<reference evidence="3 4" key="1">
    <citation type="submission" date="2016-10" db="EMBL/GenBank/DDBJ databases">
        <title>Genome sequence of the basidiomycete white-rot fungus Trametes pubescens.</title>
        <authorList>
            <person name="Makela M.R."/>
            <person name="Granchi Z."/>
            <person name="Peng M."/>
            <person name="De Vries R.P."/>
            <person name="Grigoriev I."/>
            <person name="Riley R."/>
            <person name="Hilden K."/>
        </authorList>
    </citation>
    <scope>NUCLEOTIDE SEQUENCE [LARGE SCALE GENOMIC DNA]</scope>
    <source>
        <strain evidence="3 4">FBCC735</strain>
    </source>
</reference>
<proteinExistence type="predicted"/>
<dbReference type="AlphaFoldDB" id="A0A1M2V4K2"/>
<evidence type="ECO:0000313" key="3">
    <source>
        <dbReference type="EMBL" id="OJT02483.1"/>
    </source>
</evidence>
<keyword evidence="2" id="KW-0472">Membrane</keyword>
<evidence type="ECO:0000256" key="1">
    <source>
        <dbReference type="SAM" id="MobiDB-lite"/>
    </source>
</evidence>
<keyword evidence="2" id="KW-0812">Transmembrane</keyword>
<comment type="caution">
    <text evidence="3">The sequence shown here is derived from an EMBL/GenBank/DDBJ whole genome shotgun (WGS) entry which is preliminary data.</text>
</comment>
<evidence type="ECO:0000313" key="4">
    <source>
        <dbReference type="Proteomes" id="UP000184267"/>
    </source>
</evidence>
<dbReference type="STRING" id="154538.A0A1M2V4K2"/>
<accession>A0A1M2V4K2</accession>
<feature type="compositionally biased region" description="Basic residues" evidence="1">
    <location>
        <begin position="8"/>
        <end position="18"/>
    </location>
</feature>
<protein>
    <submittedName>
        <fullName evidence="3">Uncharacterized protein</fullName>
    </submittedName>
</protein>
<dbReference type="Proteomes" id="UP000184267">
    <property type="component" value="Unassembled WGS sequence"/>
</dbReference>
<dbReference type="EMBL" id="MNAD01001668">
    <property type="protein sequence ID" value="OJT02483.1"/>
    <property type="molecule type" value="Genomic_DNA"/>
</dbReference>
<gene>
    <name evidence="3" type="ORF">TRAPUB_6990</name>
</gene>
<feature type="transmembrane region" description="Helical" evidence="2">
    <location>
        <begin position="21"/>
        <end position="41"/>
    </location>
</feature>
<dbReference type="OrthoDB" id="3260408at2759"/>
<keyword evidence="2" id="KW-1133">Transmembrane helix</keyword>
<name>A0A1M2V4K2_TRAPU</name>
<feature type="region of interest" description="Disordered" evidence="1">
    <location>
        <begin position="503"/>
        <end position="522"/>
    </location>
</feature>
<feature type="region of interest" description="Disordered" evidence="1">
    <location>
        <begin position="1"/>
        <end position="21"/>
    </location>
</feature>
<organism evidence="3 4">
    <name type="scientific">Trametes pubescens</name>
    <name type="common">White-rot fungus</name>
    <dbReference type="NCBI Taxonomy" id="154538"/>
    <lineage>
        <taxon>Eukaryota</taxon>
        <taxon>Fungi</taxon>
        <taxon>Dikarya</taxon>
        <taxon>Basidiomycota</taxon>
        <taxon>Agaricomycotina</taxon>
        <taxon>Agaricomycetes</taxon>
        <taxon>Polyporales</taxon>
        <taxon>Polyporaceae</taxon>
        <taxon>Trametes</taxon>
    </lineage>
</organism>
<sequence length="550" mass="58367">MKSDGKQKTKKGGKKKSGGKSSSFAELLFRGFMLCFTIYTLSVCPEDDKLKSPICHGLSEYRCLVIDPYIIPPIQHTLAHSSIAPYVEKTEPYADYAVRTAKPIAARAQQEFNAHVVPQWNKRVIPLYNHYAAPQLVKLEVQMAPYQTRAEQEYEQLLKPYAVPAVATLNQWQQKARPYIVLAAQKTYDGYQRARPYARPVWETIKVIVAQLLVVLGEQRRQFVDPHMQRIWEHVKELGGRLQTPSVSQVRSAASSQLLKASSQASVSYAKLSSTLSSVASSAVSGTPTVPESAAEVLSSASSVNSEVVTSSTVVADTVAQAVQAVKSSVLVVAAKVSSEVSSATAALSSTTSVISAAVSPFLLSVVSAASNALASPASSLALAAKSAVQVLLDGASSVTSSLVGQVLGEARNAGSALSSAATSEADVIAEFARGDARAFGTTQEESDDEEVPASGDETVSILLIEESVLPKHTQSPADVDVPPVVISRGKEEVEAALNCVADLEGDKTSPPDNAQKSTDSDAVAHALKEEIGGEAQVRSVPSLPLHQEL</sequence>